<reference evidence="1" key="2">
    <citation type="submission" date="2020-03" db="EMBL/GenBank/DDBJ databases">
        <title>The second near-complete assembly of the hexaploid bread wheat (Triticum aestivum) genome.</title>
        <authorList>
            <person name="Zimin A.V."/>
            <person name="Puiu D."/>
            <person name="Shumante A."/>
            <person name="Alonge M."/>
            <person name="Salzberg S.L."/>
        </authorList>
    </citation>
    <scope>NUCLEOTIDE SEQUENCE</scope>
    <source>
        <tissue evidence="1">Leaf</tissue>
    </source>
</reference>
<organism evidence="1">
    <name type="scientific">Triticum aestivum</name>
    <name type="common">Wheat</name>
    <dbReference type="NCBI Taxonomy" id="4565"/>
    <lineage>
        <taxon>Eukaryota</taxon>
        <taxon>Viridiplantae</taxon>
        <taxon>Streptophyta</taxon>
        <taxon>Embryophyta</taxon>
        <taxon>Tracheophyta</taxon>
        <taxon>Spermatophyta</taxon>
        <taxon>Magnoliopsida</taxon>
        <taxon>Liliopsida</taxon>
        <taxon>Poales</taxon>
        <taxon>Poaceae</taxon>
        <taxon>BOP clade</taxon>
        <taxon>Pooideae</taxon>
        <taxon>Triticodae</taxon>
        <taxon>Triticeae</taxon>
        <taxon>Triticinae</taxon>
        <taxon>Triticum</taxon>
    </lineage>
</organism>
<accession>A0A9R1JR58</accession>
<proteinExistence type="predicted"/>
<dbReference type="Proteomes" id="UP000815260">
    <property type="component" value="Chromosome 3B"/>
</dbReference>
<evidence type="ECO:0000313" key="1">
    <source>
        <dbReference type="EMBL" id="KAF7026660.1"/>
    </source>
</evidence>
<feature type="non-terminal residue" evidence="1">
    <location>
        <position position="1"/>
    </location>
</feature>
<protein>
    <submittedName>
        <fullName evidence="1">Uncharacterized protein</fullName>
    </submittedName>
</protein>
<gene>
    <name evidence="1" type="ORF">CFC21_038757</name>
</gene>
<comment type="caution">
    <text evidence="1">The sequence shown here is derived from an EMBL/GenBank/DDBJ whole genome shotgun (WGS) entry which is preliminary data.</text>
</comment>
<dbReference type="EMBL" id="CM022218">
    <property type="protein sequence ID" value="KAF7026660.1"/>
    <property type="molecule type" value="Genomic_DNA"/>
</dbReference>
<feature type="non-terminal residue" evidence="1">
    <location>
        <position position="13"/>
    </location>
</feature>
<name>A0A9R1JR58_WHEAT</name>
<sequence length="13" mass="1267">GYGRSRGASATKG</sequence>
<reference evidence="1" key="1">
    <citation type="journal article" date="2017" name="Gigascience">
        <title>The first near-complete assembly of the hexaploid bread wheat genome, Triticum aestivum.</title>
        <authorList>
            <person name="Zimin A.V."/>
            <person name="Puiu D."/>
            <person name="Hall R."/>
            <person name="Kingan S."/>
            <person name="Clavijo B.J."/>
            <person name="Salzberg S.L."/>
        </authorList>
    </citation>
    <scope>NUCLEOTIDE SEQUENCE</scope>
    <source>
        <tissue evidence="1">Leaf</tissue>
    </source>
</reference>